<comment type="caution">
    <text evidence="9">The sequence shown here is derived from an EMBL/GenBank/DDBJ whole genome shotgun (WGS) entry which is preliminary data.</text>
</comment>
<sequence>MTHQRGNGTMSSTSAPAGASGTPARILVVEHDHAAAAAMCTQLVSLGYSICAQVDSGEAAIGAALAQRPDLVVINAVLPGAVSGVAAAEAISRQLGAPLLFLSAYSDPDTVRQAINAQPYGYLTKPFDIRELYAQIEVALAKGRADRQVREALQWYAATLRGVGDSVIV</sequence>
<dbReference type="GO" id="GO:0005829">
    <property type="term" value="C:cytosol"/>
    <property type="evidence" value="ECO:0007669"/>
    <property type="project" value="TreeGrafter"/>
</dbReference>
<dbReference type="GO" id="GO:0000976">
    <property type="term" value="F:transcription cis-regulatory region binding"/>
    <property type="evidence" value="ECO:0007669"/>
    <property type="project" value="TreeGrafter"/>
</dbReference>
<evidence type="ECO:0000256" key="6">
    <source>
        <dbReference type="PROSITE-ProRule" id="PRU00169"/>
    </source>
</evidence>
<dbReference type="InterPro" id="IPR001789">
    <property type="entry name" value="Sig_transdc_resp-reg_receiver"/>
</dbReference>
<evidence type="ECO:0000256" key="4">
    <source>
        <dbReference type="ARBA" id="ARBA00023125"/>
    </source>
</evidence>
<name>A0A7X4H6I8_9BURK</name>
<dbReference type="Pfam" id="PF00072">
    <property type="entry name" value="Response_reg"/>
    <property type="match status" value="1"/>
</dbReference>
<evidence type="ECO:0000256" key="7">
    <source>
        <dbReference type="SAM" id="MobiDB-lite"/>
    </source>
</evidence>
<protein>
    <submittedName>
        <fullName evidence="9">Response regulator</fullName>
    </submittedName>
</protein>
<dbReference type="InterPro" id="IPR039420">
    <property type="entry name" value="WalR-like"/>
</dbReference>
<feature type="compositionally biased region" description="Polar residues" evidence="7">
    <location>
        <begin position="1"/>
        <end position="10"/>
    </location>
</feature>
<dbReference type="GO" id="GO:0032993">
    <property type="term" value="C:protein-DNA complex"/>
    <property type="evidence" value="ECO:0007669"/>
    <property type="project" value="TreeGrafter"/>
</dbReference>
<feature type="compositionally biased region" description="Low complexity" evidence="7">
    <location>
        <begin position="11"/>
        <end position="20"/>
    </location>
</feature>
<dbReference type="Gene3D" id="3.40.50.2300">
    <property type="match status" value="1"/>
</dbReference>
<dbReference type="PANTHER" id="PTHR48111">
    <property type="entry name" value="REGULATOR OF RPOS"/>
    <property type="match status" value="1"/>
</dbReference>
<organism evidence="9 10">
    <name type="scientific">Duganella margarita</name>
    <dbReference type="NCBI Taxonomy" id="2692170"/>
    <lineage>
        <taxon>Bacteria</taxon>
        <taxon>Pseudomonadati</taxon>
        <taxon>Pseudomonadota</taxon>
        <taxon>Betaproteobacteria</taxon>
        <taxon>Burkholderiales</taxon>
        <taxon>Oxalobacteraceae</taxon>
        <taxon>Telluria group</taxon>
        <taxon>Duganella</taxon>
    </lineage>
</organism>
<proteinExistence type="predicted"/>
<dbReference type="SMART" id="SM00448">
    <property type="entry name" value="REC"/>
    <property type="match status" value="1"/>
</dbReference>
<keyword evidence="5" id="KW-0804">Transcription</keyword>
<evidence type="ECO:0000256" key="2">
    <source>
        <dbReference type="ARBA" id="ARBA00023012"/>
    </source>
</evidence>
<evidence type="ECO:0000259" key="8">
    <source>
        <dbReference type="PROSITE" id="PS50110"/>
    </source>
</evidence>
<evidence type="ECO:0000256" key="3">
    <source>
        <dbReference type="ARBA" id="ARBA00023015"/>
    </source>
</evidence>
<feature type="region of interest" description="Disordered" evidence="7">
    <location>
        <begin position="1"/>
        <end position="20"/>
    </location>
</feature>
<dbReference type="EMBL" id="WWCR01000101">
    <property type="protein sequence ID" value="MYM76271.1"/>
    <property type="molecule type" value="Genomic_DNA"/>
</dbReference>
<evidence type="ECO:0000313" key="9">
    <source>
        <dbReference type="EMBL" id="MYM76271.1"/>
    </source>
</evidence>
<keyword evidence="1" id="KW-0597">Phosphoprotein</keyword>
<keyword evidence="2" id="KW-0902">Two-component regulatory system</keyword>
<dbReference type="InterPro" id="IPR011006">
    <property type="entry name" value="CheY-like_superfamily"/>
</dbReference>
<dbReference type="AlphaFoldDB" id="A0A7X4H6I8"/>
<evidence type="ECO:0000313" key="10">
    <source>
        <dbReference type="Proteomes" id="UP000469734"/>
    </source>
</evidence>
<dbReference type="PANTHER" id="PTHR48111:SF1">
    <property type="entry name" value="TWO-COMPONENT RESPONSE REGULATOR ORR33"/>
    <property type="match status" value="1"/>
</dbReference>
<evidence type="ECO:0000256" key="5">
    <source>
        <dbReference type="ARBA" id="ARBA00023163"/>
    </source>
</evidence>
<dbReference type="SUPFAM" id="SSF52172">
    <property type="entry name" value="CheY-like"/>
    <property type="match status" value="1"/>
</dbReference>
<feature type="non-terminal residue" evidence="9">
    <location>
        <position position="169"/>
    </location>
</feature>
<comment type="caution">
    <text evidence="6">Lacks conserved residue(s) required for the propagation of feature annotation.</text>
</comment>
<feature type="domain" description="Response regulatory" evidence="8">
    <location>
        <begin position="25"/>
        <end position="140"/>
    </location>
</feature>
<dbReference type="PROSITE" id="PS50110">
    <property type="entry name" value="RESPONSE_REGULATORY"/>
    <property type="match status" value="1"/>
</dbReference>
<gene>
    <name evidence="9" type="ORF">GTP56_29350</name>
</gene>
<accession>A0A7X4H6I8</accession>
<evidence type="ECO:0000256" key="1">
    <source>
        <dbReference type="ARBA" id="ARBA00022553"/>
    </source>
</evidence>
<dbReference type="Proteomes" id="UP000469734">
    <property type="component" value="Unassembled WGS sequence"/>
</dbReference>
<dbReference type="RefSeq" id="WP_161052707.1">
    <property type="nucleotide sequence ID" value="NZ_WWCR01000101.1"/>
</dbReference>
<dbReference type="GO" id="GO:0000156">
    <property type="term" value="F:phosphorelay response regulator activity"/>
    <property type="evidence" value="ECO:0007669"/>
    <property type="project" value="TreeGrafter"/>
</dbReference>
<keyword evidence="3" id="KW-0805">Transcription regulation</keyword>
<dbReference type="GO" id="GO:0006355">
    <property type="term" value="P:regulation of DNA-templated transcription"/>
    <property type="evidence" value="ECO:0007669"/>
    <property type="project" value="TreeGrafter"/>
</dbReference>
<keyword evidence="4" id="KW-0238">DNA-binding</keyword>
<reference evidence="9 10" key="1">
    <citation type="submission" date="2019-12" db="EMBL/GenBank/DDBJ databases">
        <title>Novel species isolated from a subtropical stream in China.</title>
        <authorList>
            <person name="Lu H."/>
        </authorList>
    </citation>
    <scope>NUCLEOTIDE SEQUENCE [LARGE SCALE GENOMIC DNA]</scope>
    <source>
        <strain evidence="9 10">FT134W</strain>
    </source>
</reference>